<evidence type="ECO:0000256" key="5">
    <source>
        <dbReference type="ARBA" id="ARBA00022490"/>
    </source>
</evidence>
<feature type="compositionally biased region" description="Basic and acidic residues" evidence="11">
    <location>
        <begin position="630"/>
        <end position="639"/>
    </location>
</feature>
<dbReference type="GO" id="GO:0002102">
    <property type="term" value="C:podosome"/>
    <property type="evidence" value="ECO:0007669"/>
    <property type="project" value="UniProtKB-SubCell"/>
</dbReference>
<keyword evidence="4 10" id="KW-0728">SH3 domain</keyword>
<organism evidence="14 15">
    <name type="scientific">Scyliorhinus torazame</name>
    <name type="common">Cloudy catshark</name>
    <name type="synonym">Catulus torazame</name>
    <dbReference type="NCBI Taxonomy" id="75743"/>
    <lineage>
        <taxon>Eukaryota</taxon>
        <taxon>Metazoa</taxon>
        <taxon>Chordata</taxon>
        <taxon>Craniata</taxon>
        <taxon>Vertebrata</taxon>
        <taxon>Chondrichthyes</taxon>
        <taxon>Elasmobranchii</taxon>
        <taxon>Galeomorphii</taxon>
        <taxon>Galeoidea</taxon>
        <taxon>Carcharhiniformes</taxon>
        <taxon>Scyliorhinidae</taxon>
        <taxon>Scyliorhinus</taxon>
    </lineage>
</organism>
<dbReference type="PANTHER" id="PTHR15706">
    <property type="entry name" value="SH3 MULTIPLE DOMAIN"/>
    <property type="match status" value="1"/>
</dbReference>
<evidence type="ECO:0000256" key="8">
    <source>
        <dbReference type="ARBA" id="ARBA00022949"/>
    </source>
</evidence>
<feature type="domain" description="SH3" evidence="12">
    <location>
        <begin position="223"/>
        <end position="282"/>
    </location>
</feature>
<dbReference type="SMART" id="SM00312">
    <property type="entry name" value="PX"/>
    <property type="match status" value="1"/>
</dbReference>
<feature type="compositionally biased region" description="Basic and acidic residues" evidence="11">
    <location>
        <begin position="876"/>
        <end position="904"/>
    </location>
</feature>
<keyword evidence="8" id="KW-0965">Cell junction</keyword>
<dbReference type="AlphaFoldDB" id="A0A401PES2"/>
<feature type="compositionally biased region" description="Polar residues" evidence="11">
    <location>
        <begin position="503"/>
        <end position="534"/>
    </location>
</feature>
<dbReference type="FunFam" id="2.30.30.40:FF:000042">
    <property type="entry name" value="SH3 and PX domain-containing protein 2A"/>
    <property type="match status" value="1"/>
</dbReference>
<dbReference type="InterPro" id="IPR001683">
    <property type="entry name" value="PX_dom"/>
</dbReference>
<feature type="compositionally biased region" description="Basic and acidic residues" evidence="11">
    <location>
        <begin position="762"/>
        <end position="783"/>
    </location>
</feature>
<dbReference type="GO" id="GO:0016176">
    <property type="term" value="F:superoxide-generating NADPH oxidase activator activity"/>
    <property type="evidence" value="ECO:0007669"/>
    <property type="project" value="TreeGrafter"/>
</dbReference>
<dbReference type="PANTHER" id="PTHR15706:SF26">
    <property type="entry name" value="SH3 AND PX DOMAIN-CONTAINING PROTEIN 2B"/>
    <property type="match status" value="1"/>
</dbReference>
<evidence type="ECO:0000313" key="15">
    <source>
        <dbReference type="Proteomes" id="UP000288216"/>
    </source>
</evidence>
<dbReference type="CDD" id="cd06888">
    <property type="entry name" value="PX_FISH"/>
    <property type="match status" value="1"/>
</dbReference>
<feature type="compositionally biased region" description="Polar residues" evidence="11">
    <location>
        <begin position="692"/>
        <end position="731"/>
    </location>
</feature>
<dbReference type="InterPro" id="IPR037961">
    <property type="entry name" value="SH3PXD2_PX"/>
</dbReference>
<dbReference type="SMART" id="SM00326">
    <property type="entry name" value="SH3"/>
    <property type="match status" value="4"/>
</dbReference>
<reference evidence="14 15" key="1">
    <citation type="journal article" date="2018" name="Nat. Ecol. Evol.">
        <title>Shark genomes provide insights into elasmobranch evolution and the origin of vertebrates.</title>
        <authorList>
            <person name="Hara Y"/>
            <person name="Yamaguchi K"/>
            <person name="Onimaru K"/>
            <person name="Kadota M"/>
            <person name="Koyanagi M"/>
            <person name="Keeley SD"/>
            <person name="Tatsumi K"/>
            <person name="Tanaka K"/>
            <person name="Motone F"/>
            <person name="Kageyama Y"/>
            <person name="Nozu R"/>
            <person name="Adachi N"/>
            <person name="Nishimura O"/>
            <person name="Nakagawa R"/>
            <person name="Tanegashima C"/>
            <person name="Kiyatake I"/>
            <person name="Matsumoto R"/>
            <person name="Murakumo K"/>
            <person name="Nishida K"/>
            <person name="Terakita A"/>
            <person name="Kuratani S"/>
            <person name="Sato K"/>
            <person name="Hyodo S Kuraku.S."/>
        </authorList>
    </citation>
    <scope>NUCLEOTIDE SEQUENCE [LARGE SCALE GENOMIC DNA]</scope>
</reference>
<feature type="compositionally biased region" description="Basic and acidic residues" evidence="11">
    <location>
        <begin position="125"/>
        <end position="137"/>
    </location>
</feature>
<evidence type="ECO:0000256" key="6">
    <source>
        <dbReference type="ARBA" id="ARBA00022553"/>
    </source>
</evidence>
<dbReference type="PROSITE" id="PS50002">
    <property type="entry name" value="SH3"/>
    <property type="match status" value="4"/>
</dbReference>
<evidence type="ECO:0000256" key="9">
    <source>
        <dbReference type="ARBA" id="ARBA00023273"/>
    </source>
</evidence>
<feature type="domain" description="PX" evidence="13">
    <location>
        <begin position="4"/>
        <end position="128"/>
    </location>
</feature>
<dbReference type="FunFam" id="2.30.30.40:FF:000082">
    <property type="entry name" value="SH3 and PX domain-containing protein 2B"/>
    <property type="match status" value="1"/>
</dbReference>
<dbReference type="CDD" id="cd12075">
    <property type="entry name" value="SH3_Tks4_1"/>
    <property type="match status" value="1"/>
</dbReference>
<accession>A0A401PES2</accession>
<dbReference type="Proteomes" id="UP000288216">
    <property type="component" value="Unassembled WGS sequence"/>
</dbReference>
<evidence type="ECO:0000256" key="1">
    <source>
        <dbReference type="ARBA" id="ARBA00004188"/>
    </source>
</evidence>
<comment type="similarity">
    <text evidence="3">Belongs to the SH3PXD2 family.</text>
</comment>
<evidence type="ECO:0000256" key="7">
    <source>
        <dbReference type="ARBA" id="ARBA00022737"/>
    </source>
</evidence>
<protein>
    <recommendedName>
        <fullName evidence="16">SH3 and PX domain-containing protein 2B</fullName>
    </recommendedName>
</protein>
<feature type="compositionally biased region" description="Polar residues" evidence="11">
    <location>
        <begin position="744"/>
        <end position="757"/>
    </location>
</feature>
<dbReference type="OrthoDB" id="10255964at2759"/>
<evidence type="ECO:0000256" key="3">
    <source>
        <dbReference type="ARBA" id="ARBA00009628"/>
    </source>
</evidence>
<evidence type="ECO:0000313" key="14">
    <source>
        <dbReference type="EMBL" id="GCB71598.1"/>
    </source>
</evidence>
<dbReference type="Gene3D" id="3.30.1520.10">
    <property type="entry name" value="Phox-like domain"/>
    <property type="match status" value="1"/>
</dbReference>
<keyword evidence="5" id="KW-0963">Cytoplasm</keyword>
<name>A0A401PES2_SCYTO</name>
<dbReference type="SUPFAM" id="SSF50044">
    <property type="entry name" value="SH3-domain"/>
    <property type="match status" value="4"/>
</dbReference>
<evidence type="ECO:0000256" key="4">
    <source>
        <dbReference type="ARBA" id="ARBA00022443"/>
    </source>
</evidence>
<dbReference type="FunFam" id="3.30.1520.10:FF:000005">
    <property type="entry name" value="SH3 and PX domain-containing protein 2B"/>
    <property type="match status" value="1"/>
</dbReference>
<keyword evidence="15" id="KW-1185">Reference proteome</keyword>
<dbReference type="GO" id="GO:0035091">
    <property type="term" value="F:phosphatidylinositol binding"/>
    <property type="evidence" value="ECO:0007669"/>
    <property type="project" value="InterPro"/>
</dbReference>
<feature type="domain" description="SH3" evidence="12">
    <location>
        <begin position="921"/>
        <end position="981"/>
    </location>
</feature>
<comment type="subcellular location">
    <subcellularLocation>
        <location evidence="1">Cell projection</location>
        <location evidence="1">Podosome</location>
    </subcellularLocation>
    <subcellularLocation>
        <location evidence="2">Cytoplasm</location>
    </subcellularLocation>
</comment>
<evidence type="ECO:0000256" key="11">
    <source>
        <dbReference type="SAM" id="MobiDB-lite"/>
    </source>
</evidence>
<feature type="compositionally biased region" description="Pro residues" evidence="11">
    <location>
        <begin position="646"/>
        <end position="658"/>
    </location>
</feature>
<keyword evidence="9" id="KW-0966">Cell projection</keyword>
<dbReference type="InterPro" id="IPR035477">
    <property type="entry name" value="SH3PXD2B_SH3_1"/>
</dbReference>
<evidence type="ECO:0000256" key="2">
    <source>
        <dbReference type="ARBA" id="ARBA00004496"/>
    </source>
</evidence>
<dbReference type="STRING" id="75743.A0A401PES2"/>
<feature type="region of interest" description="Disordered" evidence="11">
    <location>
        <begin position="125"/>
        <end position="147"/>
    </location>
</feature>
<sequence length="981" mass="108957">MPRSSIVDVRVQDVQKRRIPNKHYVYIIQVTWSNGSAEVIYRRYSRFFNLQMQLLDTFPVEGGQKDPKQRYIPFLPGKILFRRSHIRDVAVKRLKPIDEYCRALIRLPAHISQCDEVLQFFETRPEDLNPPKEEPIGKKKSGGDGASTDQFFLDQYVAVTNYDKQESTEISLYQGQVVEVIEKNESGWWFVSTADEQGWVPATCLEAQDGAQDDLSIVSAKPGEEENFIVIYPYSARDNDEIDLERGAVVEVIQKNLEGWWKIRYQNREGWAPASYLKKATNDLLGQKITSGQSIHSSAIDLDGIGKQSACTKEVREKTSLFDQKDEKNAIRGAACADAKGKLPNMRQRLPPRRDLTVPRGLNLPKPPTPPEVEEEFYTIAAFQTTIPDGISFQAGQKVEVIEKNLSGWWYIQIDDEEGWAPASFIDKYKKSSNASRANFLPPLAQELAKLKLSDGATGSSTNGDSAFITRALPKEPQSNDMDNDSVIQHRLKDRRGRDASKAPSSENKFNSPSNVESQSKSCSPSNVINNDSFRFNKEKPVLPLKKDQISSKSEGEAVDKHSKGLPPKPAVPGGILPLLPPKIAPKGDKKLNAEASKISQSKGLETGPKTLTGEIARPNLKPVGRPAKSKPDAEDKSMESSPNLPLKPRPLLRPKPLPVTKGESQSESEVDISNLRSKLRRAKLPDKMGEQDSSQNVAGNQNCSNNQSSIDAYSSHGNTENEPSLKQDSGMSAKISEMKVLQREQNGLESEQNNGDDPSITEEKAGISKSLKPIEKKADDAQLKGPPSMHKEGPPRPIVPPRRPPLPKKTSVESADMKAHQKDAAENKSAWGQNKPFIAPPRFKSGSALERSKDDIKATGGSKEPLPVKGAVPPKVHEHRKEPLVPSKVTERQAEKIEPGKEKVNATSINLNLPKDDESSKQCLYVALADFAGDEETAGFKEGTVFEVFEKNTNGWWYCKILNSEPIWEGWAPSNYLVKK</sequence>
<dbReference type="SUPFAM" id="SSF64268">
    <property type="entry name" value="PX domain"/>
    <property type="match status" value="1"/>
</dbReference>
<evidence type="ECO:0008006" key="16">
    <source>
        <dbReference type="Google" id="ProtNLM"/>
    </source>
</evidence>
<feature type="compositionally biased region" description="Basic and acidic residues" evidence="11">
    <location>
        <begin position="816"/>
        <end position="827"/>
    </location>
</feature>
<dbReference type="OMA" id="EIMENGW"/>
<keyword evidence="6" id="KW-0597">Phosphoprotein</keyword>
<feature type="region of interest" description="Disordered" evidence="11">
    <location>
        <begin position="345"/>
        <end position="371"/>
    </location>
</feature>
<keyword evidence="7" id="KW-0677">Repeat</keyword>
<comment type="caution">
    <text evidence="14">The sequence shown here is derived from an EMBL/GenBank/DDBJ whole genome shotgun (WGS) entry which is preliminary data.</text>
</comment>
<dbReference type="Gene3D" id="2.30.30.40">
    <property type="entry name" value="SH3 Domains"/>
    <property type="match status" value="4"/>
</dbReference>
<evidence type="ECO:0000259" key="12">
    <source>
        <dbReference type="PROSITE" id="PS50002"/>
    </source>
</evidence>
<dbReference type="Pfam" id="PF00018">
    <property type="entry name" value="SH3_1"/>
    <property type="match status" value="3"/>
</dbReference>
<dbReference type="InterPro" id="IPR036028">
    <property type="entry name" value="SH3-like_dom_sf"/>
</dbReference>
<feature type="compositionally biased region" description="Basic and acidic residues" evidence="11">
    <location>
        <begin position="535"/>
        <end position="563"/>
    </location>
</feature>
<dbReference type="FunFam" id="2.30.30.40:FF:000020">
    <property type="entry name" value="SH3 and PX domain-containing protein 2A"/>
    <property type="match status" value="1"/>
</dbReference>
<dbReference type="InterPro" id="IPR051228">
    <property type="entry name" value="NADPH_Oxidase/PX-Domain"/>
</dbReference>
<evidence type="ECO:0000259" key="13">
    <source>
        <dbReference type="PROSITE" id="PS50195"/>
    </source>
</evidence>
<feature type="region of interest" description="Disordered" evidence="11">
    <location>
        <begin position="493"/>
        <end position="904"/>
    </location>
</feature>
<gene>
    <name evidence="14" type="ORF">scyTo_0001631</name>
</gene>
<feature type="domain" description="SH3" evidence="12">
    <location>
        <begin position="151"/>
        <end position="210"/>
    </location>
</feature>
<dbReference type="PROSITE" id="PS50195">
    <property type="entry name" value="PX"/>
    <property type="match status" value="1"/>
</dbReference>
<dbReference type="EMBL" id="BFAA01000374">
    <property type="protein sequence ID" value="GCB71598.1"/>
    <property type="molecule type" value="Genomic_DNA"/>
</dbReference>
<feature type="domain" description="SH3" evidence="12">
    <location>
        <begin position="372"/>
        <end position="431"/>
    </location>
</feature>
<dbReference type="InterPro" id="IPR001452">
    <property type="entry name" value="SH3_domain"/>
</dbReference>
<dbReference type="InterPro" id="IPR036871">
    <property type="entry name" value="PX_dom_sf"/>
</dbReference>
<dbReference type="GO" id="GO:0005737">
    <property type="term" value="C:cytoplasm"/>
    <property type="evidence" value="ECO:0007669"/>
    <property type="project" value="UniProtKB-SubCell"/>
</dbReference>
<evidence type="ECO:0000256" key="10">
    <source>
        <dbReference type="PROSITE-ProRule" id="PRU00192"/>
    </source>
</evidence>
<dbReference type="Pfam" id="PF00787">
    <property type="entry name" value="PX"/>
    <property type="match status" value="1"/>
</dbReference>
<proteinExistence type="inferred from homology"/>
<dbReference type="GO" id="GO:0042554">
    <property type="term" value="P:superoxide anion generation"/>
    <property type="evidence" value="ECO:0007669"/>
    <property type="project" value="TreeGrafter"/>
</dbReference>
<feature type="compositionally biased region" description="Pro residues" evidence="11">
    <location>
        <begin position="796"/>
        <end position="805"/>
    </location>
</feature>